<name>A0ABQ2P530_9NEIS</name>
<dbReference type="Proteomes" id="UP000637267">
    <property type="component" value="Unassembled WGS sequence"/>
</dbReference>
<sequence>MSWAVEPMRRFALRNPVQLEDMMKISAYSHMLVSDHAGWDELRTHHPTARDTFFKLALPLSILPTLMIGWAGMNHGSFYAPNAPLSYWVTTALVFFVAELITVRGMAWVIDRLSRPLVGHADHDSSYLLATLAAVPLWLSSLTLFVPVVAFNMLCGVLGLAVACMLLYHGIPAMLGHERDEDTRDMTWLTMWIGAGAWAILGVIAALPVIIR</sequence>
<feature type="domain" description="Yip1" evidence="6">
    <location>
        <begin position="32"/>
        <end position="176"/>
    </location>
</feature>
<accession>A0ABQ2P530</accession>
<organism evidence="7 8">
    <name type="scientific">Silvimonas iriomotensis</name>
    <dbReference type="NCBI Taxonomy" id="449662"/>
    <lineage>
        <taxon>Bacteria</taxon>
        <taxon>Pseudomonadati</taxon>
        <taxon>Pseudomonadota</taxon>
        <taxon>Betaproteobacteria</taxon>
        <taxon>Neisseriales</taxon>
        <taxon>Chitinibacteraceae</taxon>
        <taxon>Silvimonas</taxon>
    </lineage>
</organism>
<dbReference type="EMBL" id="BMLX01000001">
    <property type="protein sequence ID" value="GGP18424.1"/>
    <property type="molecule type" value="Genomic_DNA"/>
</dbReference>
<feature type="transmembrane region" description="Helical" evidence="5">
    <location>
        <begin position="53"/>
        <end position="73"/>
    </location>
</feature>
<evidence type="ECO:0000256" key="1">
    <source>
        <dbReference type="ARBA" id="ARBA00004141"/>
    </source>
</evidence>
<evidence type="ECO:0000256" key="4">
    <source>
        <dbReference type="ARBA" id="ARBA00023136"/>
    </source>
</evidence>
<keyword evidence="3 5" id="KW-1133">Transmembrane helix</keyword>
<feature type="transmembrane region" description="Helical" evidence="5">
    <location>
        <begin position="127"/>
        <end position="145"/>
    </location>
</feature>
<evidence type="ECO:0000256" key="3">
    <source>
        <dbReference type="ARBA" id="ARBA00022989"/>
    </source>
</evidence>
<feature type="transmembrane region" description="Helical" evidence="5">
    <location>
        <begin position="151"/>
        <end position="168"/>
    </location>
</feature>
<keyword evidence="4 5" id="KW-0472">Membrane</keyword>
<reference evidence="8" key="1">
    <citation type="journal article" date="2019" name="Int. J. Syst. Evol. Microbiol.">
        <title>The Global Catalogue of Microorganisms (GCM) 10K type strain sequencing project: providing services to taxonomists for standard genome sequencing and annotation.</title>
        <authorList>
            <consortium name="The Broad Institute Genomics Platform"/>
            <consortium name="The Broad Institute Genome Sequencing Center for Infectious Disease"/>
            <person name="Wu L."/>
            <person name="Ma J."/>
        </authorList>
    </citation>
    <scope>NUCLEOTIDE SEQUENCE [LARGE SCALE GENOMIC DNA]</scope>
    <source>
        <strain evidence="8">CGMCC 1.8859</strain>
    </source>
</reference>
<protein>
    <recommendedName>
        <fullName evidence="6">Yip1 domain-containing protein</fullName>
    </recommendedName>
</protein>
<feature type="transmembrane region" description="Helical" evidence="5">
    <location>
        <begin position="189"/>
        <end position="211"/>
    </location>
</feature>
<dbReference type="Pfam" id="PF04893">
    <property type="entry name" value="Yip1"/>
    <property type="match status" value="1"/>
</dbReference>
<evidence type="ECO:0000256" key="2">
    <source>
        <dbReference type="ARBA" id="ARBA00022692"/>
    </source>
</evidence>
<evidence type="ECO:0000256" key="5">
    <source>
        <dbReference type="SAM" id="Phobius"/>
    </source>
</evidence>
<comment type="caution">
    <text evidence="7">The sequence shown here is derived from an EMBL/GenBank/DDBJ whole genome shotgun (WGS) entry which is preliminary data.</text>
</comment>
<proteinExistence type="predicted"/>
<evidence type="ECO:0000313" key="7">
    <source>
        <dbReference type="EMBL" id="GGP18424.1"/>
    </source>
</evidence>
<dbReference type="InterPro" id="IPR006977">
    <property type="entry name" value="Yip1_dom"/>
</dbReference>
<keyword evidence="2 5" id="KW-0812">Transmembrane</keyword>
<gene>
    <name evidence="7" type="ORF">GCM10010970_04920</name>
</gene>
<feature type="transmembrane region" description="Helical" evidence="5">
    <location>
        <begin position="85"/>
        <end position="107"/>
    </location>
</feature>
<evidence type="ECO:0000313" key="8">
    <source>
        <dbReference type="Proteomes" id="UP000637267"/>
    </source>
</evidence>
<evidence type="ECO:0000259" key="6">
    <source>
        <dbReference type="Pfam" id="PF04893"/>
    </source>
</evidence>
<comment type="subcellular location">
    <subcellularLocation>
        <location evidence="1">Membrane</location>
        <topology evidence="1">Multi-pass membrane protein</topology>
    </subcellularLocation>
</comment>
<keyword evidence="8" id="KW-1185">Reference proteome</keyword>